<evidence type="ECO:0000256" key="1">
    <source>
        <dbReference type="ARBA" id="ARBA00001231"/>
    </source>
</evidence>
<evidence type="ECO:0000256" key="3">
    <source>
        <dbReference type="ARBA" id="ARBA00012663"/>
    </source>
</evidence>
<dbReference type="Proteomes" id="UP000050471">
    <property type="component" value="Unassembled WGS sequence"/>
</dbReference>
<dbReference type="InterPro" id="IPR036962">
    <property type="entry name" value="Glyco_hydro_3_N_sf"/>
</dbReference>
<dbReference type="GO" id="GO:0005975">
    <property type="term" value="P:carbohydrate metabolic process"/>
    <property type="evidence" value="ECO:0007669"/>
    <property type="project" value="InterPro"/>
</dbReference>
<dbReference type="GO" id="GO:0004563">
    <property type="term" value="F:beta-N-acetylhexosaminidase activity"/>
    <property type="evidence" value="ECO:0007669"/>
    <property type="project" value="UniProtKB-EC"/>
</dbReference>
<keyword evidence="4" id="KW-0378">Hydrolase</keyword>
<dbReference type="AlphaFoldDB" id="A0A0P7JPD8"/>
<comment type="catalytic activity">
    <reaction evidence="1">
        <text>Hydrolysis of terminal non-reducing N-acetyl-D-hexosamine residues in N-acetyl-beta-D-hexosaminides.</text>
        <dbReference type="EC" id="3.2.1.52"/>
    </reaction>
</comment>
<dbReference type="EC" id="3.2.1.52" evidence="3"/>
<organism evidence="7 8">
    <name type="scientific">Aliiroseovarius crassostreae</name>
    <dbReference type="NCBI Taxonomy" id="154981"/>
    <lineage>
        <taxon>Bacteria</taxon>
        <taxon>Pseudomonadati</taxon>
        <taxon>Pseudomonadota</taxon>
        <taxon>Alphaproteobacteria</taxon>
        <taxon>Rhodobacterales</taxon>
        <taxon>Paracoccaceae</taxon>
        <taxon>Aliiroseovarius</taxon>
    </lineage>
</organism>
<evidence type="ECO:0000256" key="2">
    <source>
        <dbReference type="ARBA" id="ARBA00005336"/>
    </source>
</evidence>
<reference evidence="7 8" key="1">
    <citation type="submission" date="2015-09" db="EMBL/GenBank/DDBJ databases">
        <title>Draft genome sequence of Aliiroseovarius crassostreae CV919-312TSm, the causative agent of Roseovarius Oyster Disease (formerly Juvenile Oyster Disease).</title>
        <authorList>
            <person name="Kessner L."/>
            <person name="Spinard E."/>
            <person name="Nelson D."/>
        </authorList>
    </citation>
    <scope>NUCLEOTIDE SEQUENCE [LARGE SCALE GENOMIC DNA]</scope>
    <source>
        <strain evidence="7 8">CV919-312</strain>
    </source>
</reference>
<evidence type="ECO:0000313" key="7">
    <source>
        <dbReference type="EMBL" id="KPN63136.1"/>
    </source>
</evidence>
<gene>
    <name evidence="7" type="ORF">AKJ29_10540</name>
</gene>
<evidence type="ECO:0000259" key="6">
    <source>
        <dbReference type="Pfam" id="PF00933"/>
    </source>
</evidence>
<dbReference type="PROSITE" id="PS00775">
    <property type="entry name" value="GLYCOSYL_HYDROL_F3"/>
    <property type="match status" value="1"/>
</dbReference>
<dbReference type="PANTHER" id="PTHR30480:SF13">
    <property type="entry name" value="BETA-HEXOSAMINIDASE"/>
    <property type="match status" value="1"/>
</dbReference>
<protein>
    <recommendedName>
        <fullName evidence="3">beta-N-acetylhexosaminidase</fullName>
        <ecNumber evidence="3">3.2.1.52</ecNumber>
    </recommendedName>
</protein>
<dbReference type="STRING" id="154981.AKJ29_10540"/>
<dbReference type="SUPFAM" id="SSF51445">
    <property type="entry name" value="(Trans)glycosidases"/>
    <property type="match status" value="1"/>
</dbReference>
<proteinExistence type="inferred from homology"/>
<keyword evidence="8" id="KW-1185">Reference proteome</keyword>
<dbReference type="Gene3D" id="3.20.20.300">
    <property type="entry name" value="Glycoside hydrolase, family 3, N-terminal domain"/>
    <property type="match status" value="1"/>
</dbReference>
<accession>A0A0P7JPD8</accession>
<dbReference type="RefSeq" id="WP_055189191.1">
    <property type="nucleotide sequence ID" value="NZ_FPBS01000007.1"/>
</dbReference>
<name>A0A0P7JPD8_9RHOB</name>
<dbReference type="InterPro" id="IPR019800">
    <property type="entry name" value="Glyco_hydro_3_AS"/>
</dbReference>
<keyword evidence="5" id="KW-0326">Glycosidase</keyword>
<evidence type="ECO:0000256" key="4">
    <source>
        <dbReference type="ARBA" id="ARBA00022801"/>
    </source>
</evidence>
<comment type="caution">
    <text evidence="7">The sequence shown here is derived from an EMBL/GenBank/DDBJ whole genome shotgun (WGS) entry which is preliminary data.</text>
</comment>
<evidence type="ECO:0000256" key="5">
    <source>
        <dbReference type="ARBA" id="ARBA00023295"/>
    </source>
</evidence>
<dbReference type="OrthoDB" id="9786661at2"/>
<evidence type="ECO:0000313" key="8">
    <source>
        <dbReference type="Proteomes" id="UP000050471"/>
    </source>
</evidence>
<dbReference type="GO" id="GO:0009254">
    <property type="term" value="P:peptidoglycan turnover"/>
    <property type="evidence" value="ECO:0007669"/>
    <property type="project" value="TreeGrafter"/>
</dbReference>
<dbReference type="EMBL" id="LKBA01000006">
    <property type="protein sequence ID" value="KPN63136.1"/>
    <property type="molecule type" value="Genomic_DNA"/>
</dbReference>
<comment type="similarity">
    <text evidence="2">Belongs to the glycosyl hydrolase 3 family.</text>
</comment>
<dbReference type="PANTHER" id="PTHR30480">
    <property type="entry name" value="BETA-HEXOSAMINIDASE-RELATED"/>
    <property type="match status" value="1"/>
</dbReference>
<dbReference type="InterPro" id="IPR050226">
    <property type="entry name" value="NagZ_Beta-hexosaminidase"/>
</dbReference>
<feature type="domain" description="Glycoside hydrolase family 3 N-terminal" evidence="6">
    <location>
        <begin position="19"/>
        <end position="293"/>
    </location>
</feature>
<dbReference type="Pfam" id="PF00933">
    <property type="entry name" value="Glyco_hydro_3"/>
    <property type="match status" value="1"/>
</dbReference>
<dbReference type="InterPro" id="IPR001764">
    <property type="entry name" value="Glyco_hydro_3_N"/>
</dbReference>
<sequence>MSRQGAYIFGCAGLTLSERERRFFEKTQPWGFILFARNVDSPDQLRALTADLRGTVGRNAPIFIDQEGGRVARMIAPHWREWLPALDQAQFNKRNATRAMYLRYRLIADELYSVGIDGNCAPVVDLAFADTHPVLRNRCLGEDVVHVVERAQAVAQGLLEGGVLPVVKHLPGHGRATMDSHLDLPHVATHARELHNTDFLAFSGVSNLPLGMTAHIVFEDIDPTAPATQSPIMLDLIRKDIGFDGLLMTDDLSMQALEGPLSLRARRALAAGCDLILHCNGDREEMAEIVDATGQMSEGAQARADKALTWRAVPMAVDIEALEAEFQNLMTGETAENPR</sequence>
<dbReference type="InterPro" id="IPR017853">
    <property type="entry name" value="GH"/>
</dbReference>